<protein>
    <recommendedName>
        <fullName evidence="5">Phage tail protein</fullName>
    </recommendedName>
</protein>
<dbReference type="InterPro" id="IPR048276">
    <property type="entry name" value="Phage_tail-like_C"/>
</dbReference>
<feature type="domain" description="Phage tail-like C-terminal" evidence="2">
    <location>
        <begin position="181"/>
        <end position="304"/>
    </location>
</feature>
<gene>
    <name evidence="3" type="ORF">ERS852395_01527</name>
</gene>
<sequence>MLQFEFDGHNSSEYGIIMTGITDNDNLESRSLQLGEKNRYRARENHFGTVYDDNYSFTLSIMKNPCHNINVTPELSSGIITYPEKCTPILKNGIITFPLEYIPDVKLGVIQMNDTDYLSSSNIRIINGWLTSPQTPKLFKILGGDYFYEDIEFFATFTEITTDHVVFPYEMNFTVTCDSPYGYTPEITHNITSSSTLPKTYIINNTSDCHEDYIYPLIKISPKSHGTITIQNVTDNNGTMKINALKDDDFYIDCQHLKIYDITNSIISFEDLGVKDIDNIYWLRLAYGENELRFTGDATFELIYREPRKVGAFG</sequence>
<dbReference type="EMBL" id="CYZA01000006">
    <property type="protein sequence ID" value="CUN85532.1"/>
    <property type="molecule type" value="Genomic_DNA"/>
</dbReference>
<dbReference type="InterPro" id="IPR046688">
    <property type="entry name" value="DUF6558_N"/>
</dbReference>
<dbReference type="Proteomes" id="UP000095447">
    <property type="component" value="Unassembled WGS sequence"/>
</dbReference>
<reference evidence="3 4" key="1">
    <citation type="submission" date="2015-09" db="EMBL/GenBank/DDBJ databases">
        <authorList>
            <consortium name="Pathogen Informatics"/>
        </authorList>
    </citation>
    <scope>NUCLEOTIDE SEQUENCE [LARGE SCALE GENOMIC DNA]</scope>
    <source>
        <strain evidence="3 4">2789STDY5608838</strain>
    </source>
</reference>
<dbReference type="AlphaFoldDB" id="A0A174AA67"/>
<organism evidence="3 4">
    <name type="scientific">Blautia obeum</name>
    <dbReference type="NCBI Taxonomy" id="40520"/>
    <lineage>
        <taxon>Bacteria</taxon>
        <taxon>Bacillati</taxon>
        <taxon>Bacillota</taxon>
        <taxon>Clostridia</taxon>
        <taxon>Lachnospirales</taxon>
        <taxon>Lachnospiraceae</taxon>
        <taxon>Blautia</taxon>
    </lineage>
</organism>
<dbReference type="Pfam" id="PF20753">
    <property type="entry name" value="DUF6558_C"/>
    <property type="match status" value="1"/>
</dbReference>
<dbReference type="Pfam" id="PF20195">
    <property type="entry name" value="DUF6558"/>
    <property type="match status" value="1"/>
</dbReference>
<evidence type="ECO:0000259" key="1">
    <source>
        <dbReference type="Pfam" id="PF20195"/>
    </source>
</evidence>
<accession>A0A174AA67</accession>
<name>A0A174AA67_9FIRM</name>
<evidence type="ECO:0008006" key="5">
    <source>
        <dbReference type="Google" id="ProtNLM"/>
    </source>
</evidence>
<evidence type="ECO:0000259" key="2">
    <source>
        <dbReference type="Pfam" id="PF20753"/>
    </source>
</evidence>
<evidence type="ECO:0000313" key="4">
    <source>
        <dbReference type="Proteomes" id="UP000095447"/>
    </source>
</evidence>
<dbReference type="RefSeq" id="WP_055053264.1">
    <property type="nucleotide sequence ID" value="NZ_CYZA01000006.1"/>
</dbReference>
<evidence type="ECO:0000313" key="3">
    <source>
        <dbReference type="EMBL" id="CUN85532.1"/>
    </source>
</evidence>
<proteinExistence type="predicted"/>
<feature type="domain" description="DUF6558" evidence="1">
    <location>
        <begin position="3"/>
        <end position="70"/>
    </location>
</feature>